<dbReference type="SMART" id="SM00054">
    <property type="entry name" value="EFh"/>
    <property type="match status" value="4"/>
</dbReference>
<dbReference type="CDD" id="cd00051">
    <property type="entry name" value="EFh"/>
    <property type="match status" value="1"/>
</dbReference>
<name>A0ABR2W8L2_9FUNG</name>
<reference evidence="5 6" key="1">
    <citation type="submission" date="2023-04" db="EMBL/GenBank/DDBJ databases">
        <title>Genome of Basidiobolus ranarum AG-B5.</title>
        <authorList>
            <person name="Stajich J.E."/>
            <person name="Carter-House D."/>
            <person name="Gryganskyi A."/>
        </authorList>
    </citation>
    <scope>NUCLEOTIDE SEQUENCE [LARGE SCALE GENOMIC DNA]</scope>
    <source>
        <strain evidence="5 6">AG-B5</strain>
    </source>
</reference>
<feature type="region of interest" description="Disordered" evidence="3">
    <location>
        <begin position="1"/>
        <end position="20"/>
    </location>
</feature>
<dbReference type="PROSITE" id="PS50222">
    <property type="entry name" value="EF_HAND_2"/>
    <property type="match status" value="2"/>
</dbReference>
<evidence type="ECO:0000256" key="2">
    <source>
        <dbReference type="ARBA" id="ARBA00022837"/>
    </source>
</evidence>
<dbReference type="PANTHER" id="PTHR23048">
    <property type="entry name" value="MYOSIN LIGHT CHAIN 1, 3"/>
    <property type="match status" value="1"/>
</dbReference>
<dbReference type="Gene3D" id="1.10.238.10">
    <property type="entry name" value="EF-hand"/>
    <property type="match status" value="2"/>
</dbReference>
<dbReference type="PROSITE" id="PS00018">
    <property type="entry name" value="EF_HAND_1"/>
    <property type="match status" value="1"/>
</dbReference>
<keyword evidence="2" id="KW-0106">Calcium</keyword>
<dbReference type="InterPro" id="IPR018247">
    <property type="entry name" value="EF_Hand_1_Ca_BS"/>
</dbReference>
<evidence type="ECO:0000313" key="5">
    <source>
        <dbReference type="EMBL" id="KAK9723363.1"/>
    </source>
</evidence>
<accession>A0ABR2W8L2</accession>
<comment type="caution">
    <text evidence="5">The sequence shown here is derived from an EMBL/GenBank/DDBJ whole genome shotgun (WGS) entry which is preliminary data.</text>
</comment>
<dbReference type="InterPro" id="IPR050230">
    <property type="entry name" value="CALM/Myosin/TropC-like"/>
</dbReference>
<gene>
    <name evidence="5" type="ORF">K7432_002016</name>
</gene>
<evidence type="ECO:0000256" key="3">
    <source>
        <dbReference type="SAM" id="MobiDB-lite"/>
    </source>
</evidence>
<dbReference type="PANTHER" id="PTHR23048:SF59">
    <property type="entry name" value="EF-HAND SUPERFAMILY PROTEIN"/>
    <property type="match status" value="1"/>
</dbReference>
<sequence length="168" mass="19387">MSRRASGSVKKGKKKSKKLEVTEEQLQEIREAIEVFNPDEDGSLRISKLNNLLVALSIHLNGDELQELKEELDPDNIGRFGFEEFVVLISDRLNDRDIREEALKSFDLFDRRKHGYITITELRQAARELGQNMSEEELQGMIEIADANQDGRVTKEDFLRILERTNLV</sequence>
<organism evidence="5 6">
    <name type="scientific">Basidiobolus ranarum</name>
    <dbReference type="NCBI Taxonomy" id="34480"/>
    <lineage>
        <taxon>Eukaryota</taxon>
        <taxon>Fungi</taxon>
        <taxon>Fungi incertae sedis</taxon>
        <taxon>Zoopagomycota</taxon>
        <taxon>Entomophthoromycotina</taxon>
        <taxon>Basidiobolomycetes</taxon>
        <taxon>Basidiobolales</taxon>
        <taxon>Basidiobolaceae</taxon>
        <taxon>Basidiobolus</taxon>
    </lineage>
</organism>
<keyword evidence="1" id="KW-0677">Repeat</keyword>
<dbReference type="SUPFAM" id="SSF47473">
    <property type="entry name" value="EF-hand"/>
    <property type="match status" value="1"/>
</dbReference>
<dbReference type="Pfam" id="PF13499">
    <property type="entry name" value="EF-hand_7"/>
    <property type="match status" value="1"/>
</dbReference>
<proteinExistence type="predicted"/>
<evidence type="ECO:0000256" key="1">
    <source>
        <dbReference type="ARBA" id="ARBA00022737"/>
    </source>
</evidence>
<feature type="domain" description="EF-hand" evidence="4">
    <location>
        <begin position="97"/>
        <end position="132"/>
    </location>
</feature>
<feature type="domain" description="EF-hand" evidence="4">
    <location>
        <begin position="133"/>
        <end position="168"/>
    </location>
</feature>
<keyword evidence="6" id="KW-1185">Reference proteome</keyword>
<dbReference type="InterPro" id="IPR002048">
    <property type="entry name" value="EF_hand_dom"/>
</dbReference>
<dbReference type="InterPro" id="IPR011992">
    <property type="entry name" value="EF-hand-dom_pair"/>
</dbReference>
<dbReference type="Proteomes" id="UP001479436">
    <property type="component" value="Unassembled WGS sequence"/>
</dbReference>
<protein>
    <recommendedName>
        <fullName evidence="4">EF-hand domain-containing protein</fullName>
    </recommendedName>
</protein>
<dbReference type="EMBL" id="JASJQH010006926">
    <property type="protein sequence ID" value="KAK9723363.1"/>
    <property type="molecule type" value="Genomic_DNA"/>
</dbReference>
<evidence type="ECO:0000313" key="6">
    <source>
        <dbReference type="Proteomes" id="UP001479436"/>
    </source>
</evidence>
<dbReference type="Pfam" id="PF13833">
    <property type="entry name" value="EF-hand_8"/>
    <property type="match status" value="1"/>
</dbReference>
<evidence type="ECO:0000259" key="4">
    <source>
        <dbReference type="PROSITE" id="PS50222"/>
    </source>
</evidence>